<dbReference type="EMBL" id="JAVRJZ010000003">
    <property type="protein sequence ID" value="KAK2724986.1"/>
    <property type="molecule type" value="Genomic_DNA"/>
</dbReference>
<protein>
    <recommendedName>
        <fullName evidence="9">Myb protein</fullName>
    </recommendedName>
</protein>
<dbReference type="InterPro" id="IPR015395">
    <property type="entry name" value="C-myb_C"/>
</dbReference>
<keyword evidence="2" id="KW-0677">Repeat</keyword>
<evidence type="ECO:0000259" key="6">
    <source>
        <dbReference type="PROSITE" id="PS51294"/>
    </source>
</evidence>
<feature type="domain" description="HTH myb-type" evidence="6">
    <location>
        <begin position="60"/>
        <end position="106"/>
    </location>
</feature>
<gene>
    <name evidence="7" type="ORF">QYM36_001440</name>
</gene>
<dbReference type="PANTHER" id="PTHR45614:SF25">
    <property type="entry name" value="MYB PROTEIN"/>
    <property type="match status" value="1"/>
</dbReference>
<evidence type="ECO:0000256" key="2">
    <source>
        <dbReference type="ARBA" id="ARBA00022737"/>
    </source>
</evidence>
<evidence type="ECO:0000313" key="7">
    <source>
        <dbReference type="EMBL" id="KAK2724986.1"/>
    </source>
</evidence>
<dbReference type="Pfam" id="PF09316">
    <property type="entry name" value="Cmyb_C"/>
    <property type="match status" value="1"/>
</dbReference>
<feature type="domain" description="Myb-like" evidence="5">
    <location>
        <begin position="60"/>
        <end position="110"/>
    </location>
</feature>
<organism evidence="7 8">
    <name type="scientific">Artemia franciscana</name>
    <name type="common">Brine shrimp</name>
    <name type="synonym">Artemia sanfranciscana</name>
    <dbReference type="NCBI Taxonomy" id="6661"/>
    <lineage>
        <taxon>Eukaryota</taxon>
        <taxon>Metazoa</taxon>
        <taxon>Ecdysozoa</taxon>
        <taxon>Arthropoda</taxon>
        <taxon>Crustacea</taxon>
        <taxon>Branchiopoda</taxon>
        <taxon>Anostraca</taxon>
        <taxon>Artemiidae</taxon>
        <taxon>Artemia</taxon>
    </lineage>
</organism>
<evidence type="ECO:0000256" key="1">
    <source>
        <dbReference type="ARBA" id="ARBA00004123"/>
    </source>
</evidence>
<evidence type="ECO:0000256" key="3">
    <source>
        <dbReference type="ARBA" id="ARBA00023125"/>
    </source>
</evidence>
<dbReference type="Gene3D" id="1.10.10.60">
    <property type="entry name" value="Homeodomain-like"/>
    <property type="match status" value="3"/>
</dbReference>
<evidence type="ECO:0000259" key="5">
    <source>
        <dbReference type="PROSITE" id="PS50090"/>
    </source>
</evidence>
<feature type="region of interest" description="Disordered" evidence="4">
    <location>
        <begin position="486"/>
        <end position="529"/>
    </location>
</feature>
<feature type="domain" description="Myb-like" evidence="5">
    <location>
        <begin position="111"/>
        <end position="162"/>
    </location>
</feature>
<dbReference type="CDD" id="cd00167">
    <property type="entry name" value="SANT"/>
    <property type="match status" value="3"/>
</dbReference>
<comment type="subcellular location">
    <subcellularLocation>
        <location evidence="1">Nucleus</location>
    </subcellularLocation>
</comment>
<keyword evidence="3" id="KW-0238">DNA-binding</keyword>
<dbReference type="InterPro" id="IPR017930">
    <property type="entry name" value="Myb_dom"/>
</dbReference>
<feature type="domain" description="HTH myb-type" evidence="6">
    <location>
        <begin position="111"/>
        <end position="166"/>
    </location>
</feature>
<dbReference type="Proteomes" id="UP001187531">
    <property type="component" value="Unassembled WGS sequence"/>
</dbReference>
<dbReference type="InterPro" id="IPR001005">
    <property type="entry name" value="SANT/Myb"/>
</dbReference>
<name>A0AA88IE46_ARTSF</name>
<dbReference type="SUPFAM" id="SSF46689">
    <property type="entry name" value="Homeodomain-like"/>
    <property type="match status" value="2"/>
</dbReference>
<dbReference type="FunFam" id="1.10.10.60:FF:000010">
    <property type="entry name" value="Transcriptional activator Myb isoform A"/>
    <property type="match status" value="1"/>
</dbReference>
<dbReference type="GO" id="GO:0000981">
    <property type="term" value="F:DNA-binding transcription factor activity, RNA polymerase II-specific"/>
    <property type="evidence" value="ECO:0007669"/>
    <property type="project" value="TreeGrafter"/>
</dbReference>
<evidence type="ECO:0008006" key="9">
    <source>
        <dbReference type="Google" id="ProtNLM"/>
    </source>
</evidence>
<feature type="domain" description="Myb-like" evidence="5">
    <location>
        <begin position="163"/>
        <end position="213"/>
    </location>
</feature>
<dbReference type="AlphaFoldDB" id="A0AA88IE46"/>
<dbReference type="Pfam" id="PF00249">
    <property type="entry name" value="Myb_DNA-binding"/>
    <property type="match status" value="3"/>
</dbReference>
<dbReference type="GO" id="GO:0000978">
    <property type="term" value="F:RNA polymerase II cis-regulatory region sequence-specific DNA binding"/>
    <property type="evidence" value="ECO:0007669"/>
    <property type="project" value="TreeGrafter"/>
</dbReference>
<proteinExistence type="predicted"/>
<keyword evidence="8" id="KW-1185">Reference proteome</keyword>
<evidence type="ECO:0000313" key="8">
    <source>
        <dbReference type="Proteomes" id="UP001187531"/>
    </source>
</evidence>
<dbReference type="InterPro" id="IPR050560">
    <property type="entry name" value="MYB_TF"/>
</dbReference>
<feature type="region of interest" description="Disordered" evidence="4">
    <location>
        <begin position="379"/>
        <end position="419"/>
    </location>
</feature>
<dbReference type="PANTHER" id="PTHR45614">
    <property type="entry name" value="MYB PROTEIN-RELATED"/>
    <property type="match status" value="1"/>
</dbReference>
<dbReference type="InterPro" id="IPR009057">
    <property type="entry name" value="Homeodomain-like_sf"/>
</dbReference>
<dbReference type="SMART" id="SM00717">
    <property type="entry name" value="SANT"/>
    <property type="match status" value="3"/>
</dbReference>
<feature type="region of interest" description="Disordered" evidence="4">
    <location>
        <begin position="230"/>
        <end position="252"/>
    </location>
</feature>
<feature type="domain" description="HTH myb-type" evidence="6">
    <location>
        <begin position="167"/>
        <end position="217"/>
    </location>
</feature>
<comment type="caution">
    <text evidence="7">The sequence shown here is derived from an EMBL/GenBank/DDBJ whole genome shotgun (WGS) entry which is preliminary data.</text>
</comment>
<feature type="compositionally biased region" description="Polar residues" evidence="4">
    <location>
        <begin position="386"/>
        <end position="419"/>
    </location>
</feature>
<dbReference type="GO" id="GO:0005634">
    <property type="term" value="C:nucleus"/>
    <property type="evidence" value="ECO:0007669"/>
    <property type="project" value="UniProtKB-SubCell"/>
</dbReference>
<accession>A0AA88IE46</accession>
<dbReference type="PROSITE" id="PS50090">
    <property type="entry name" value="MYB_LIKE"/>
    <property type="match status" value="3"/>
</dbReference>
<reference evidence="7" key="1">
    <citation type="submission" date="2023-07" db="EMBL/GenBank/DDBJ databases">
        <title>Chromosome-level genome assembly of Artemia franciscana.</title>
        <authorList>
            <person name="Jo E."/>
        </authorList>
    </citation>
    <scope>NUCLEOTIDE SEQUENCE</scope>
    <source>
        <tissue evidence="7">Whole body</tissue>
    </source>
</reference>
<sequence length="644" mass="72787">MAQYFNSLSEPERSQHDFANKLKKEFEDLRVKMEADEDSDTSDAASSDSDADSRAGGFSKKSINKGRWSKIEDELLKQLYDRYNGSWSAIAQHFPDRSDAQIQHRWDKVVSPELVKGPWTKEEDELVIELVNKYGPKKWSLIAKHLKGRIGKQCRERWHNHLNPDIKKSAWTIEEDRIIYHAHKMWGNQWAKIAKLLPGRTDNSIKNHWNSAMRRKFEAEVLGIPHEWKRRSKRPRKTLDPPLPDIQEPSSLDSFTGASVIKTEQESMPQWSESTPMENYNSSLQAPKIVPVPENGNPLAVTLLSGIRTVMPSSSAHSSTSDGNNVAVYYSTWQEETTAEYTKAMLGPEKAHFVLQRATSTPPILRRRRGVEVHNVDLHEDKENPFSPSRFLNSANFDPLAGQSTPTRDSRPSAASTPVFSRKPLESFTPKANRNIFESTILKTPTPFKKHLEELRRAGGLQKQMDCTPTRLVDDITEILQKEEAMDFASESSNSPRKYRNDESGYGTGGRNGLHIEKENDPLGPTLPRKTSVRKALAATWSTPGNIQVPGFTYDPETPSKSLNGDSSVLFSPPSILRDTLADEDCSDADSSFNKSLNKSRCKSRVALHWEVLACGRTRDQLDLTEQARTILTDKSRVPRSLNL</sequence>
<evidence type="ECO:0000256" key="4">
    <source>
        <dbReference type="SAM" id="MobiDB-lite"/>
    </source>
</evidence>
<feature type="region of interest" description="Disordered" evidence="4">
    <location>
        <begin position="33"/>
        <end position="59"/>
    </location>
</feature>
<dbReference type="PROSITE" id="PS51294">
    <property type="entry name" value="HTH_MYB"/>
    <property type="match status" value="3"/>
</dbReference>